<sequence>MLIFSQRSFPCIYIAFKRSIRQYLLCQPSPSANMPPAQALVTSQPFSDDCHPTLNPTYAILSLSFIFISGLFLVCRSIARRRHAIHDNAHPCTTFSLPALPSNEEWKVRKRASFAPTVSTLAAQSTIVASSPLHLNIISELGPPPTLCRSVSLRSGLRLLPKTRPPSPFSSLRQEPNGSNGKEHARPQQHLSDLTVPVADIDEPEPDIRVLDTTNISQTLHSIHSTDDAQFKAGTPVIPFIILSLPSSEHLVEDPLPPVFLDEDLLSPNGTFRSSGLPAWHTVDEHDLSNDTRPVLASRLRERRKRSLPSPNVLATPGMAYWPRWF</sequence>
<accession>A0A9P5N3I3</accession>
<dbReference type="Proteomes" id="UP000759537">
    <property type="component" value="Unassembled WGS sequence"/>
</dbReference>
<evidence type="ECO:0000256" key="2">
    <source>
        <dbReference type="SAM" id="Phobius"/>
    </source>
</evidence>
<keyword evidence="2" id="KW-1133">Transmembrane helix</keyword>
<evidence type="ECO:0000313" key="4">
    <source>
        <dbReference type="Proteomes" id="UP000759537"/>
    </source>
</evidence>
<evidence type="ECO:0000256" key="1">
    <source>
        <dbReference type="SAM" id="MobiDB-lite"/>
    </source>
</evidence>
<reference evidence="3" key="2">
    <citation type="journal article" date="2020" name="Nat. Commun.">
        <title>Large-scale genome sequencing of mycorrhizal fungi provides insights into the early evolution of symbiotic traits.</title>
        <authorList>
            <person name="Miyauchi S."/>
            <person name="Kiss E."/>
            <person name="Kuo A."/>
            <person name="Drula E."/>
            <person name="Kohler A."/>
            <person name="Sanchez-Garcia M."/>
            <person name="Morin E."/>
            <person name="Andreopoulos B."/>
            <person name="Barry K.W."/>
            <person name="Bonito G."/>
            <person name="Buee M."/>
            <person name="Carver A."/>
            <person name="Chen C."/>
            <person name="Cichocki N."/>
            <person name="Clum A."/>
            <person name="Culley D."/>
            <person name="Crous P.W."/>
            <person name="Fauchery L."/>
            <person name="Girlanda M."/>
            <person name="Hayes R.D."/>
            <person name="Keri Z."/>
            <person name="LaButti K."/>
            <person name="Lipzen A."/>
            <person name="Lombard V."/>
            <person name="Magnuson J."/>
            <person name="Maillard F."/>
            <person name="Murat C."/>
            <person name="Nolan M."/>
            <person name="Ohm R.A."/>
            <person name="Pangilinan J."/>
            <person name="Pereira M.F."/>
            <person name="Perotto S."/>
            <person name="Peter M."/>
            <person name="Pfister S."/>
            <person name="Riley R."/>
            <person name="Sitrit Y."/>
            <person name="Stielow J.B."/>
            <person name="Szollosi G."/>
            <person name="Zifcakova L."/>
            <person name="Stursova M."/>
            <person name="Spatafora J.W."/>
            <person name="Tedersoo L."/>
            <person name="Vaario L.M."/>
            <person name="Yamada A."/>
            <person name="Yan M."/>
            <person name="Wang P."/>
            <person name="Xu J."/>
            <person name="Bruns T."/>
            <person name="Baldrian P."/>
            <person name="Vilgalys R."/>
            <person name="Dunand C."/>
            <person name="Henrissat B."/>
            <person name="Grigoriev I.V."/>
            <person name="Hibbett D."/>
            <person name="Nagy L.G."/>
            <person name="Martin F.M."/>
        </authorList>
    </citation>
    <scope>NUCLEOTIDE SEQUENCE</scope>
    <source>
        <strain evidence="3">Prilba</strain>
    </source>
</reference>
<feature type="compositionally biased region" description="Polar residues" evidence="1">
    <location>
        <begin position="169"/>
        <end position="180"/>
    </location>
</feature>
<organism evidence="3 4">
    <name type="scientific">Russula ochroleuca</name>
    <dbReference type="NCBI Taxonomy" id="152965"/>
    <lineage>
        <taxon>Eukaryota</taxon>
        <taxon>Fungi</taxon>
        <taxon>Dikarya</taxon>
        <taxon>Basidiomycota</taxon>
        <taxon>Agaricomycotina</taxon>
        <taxon>Agaricomycetes</taxon>
        <taxon>Russulales</taxon>
        <taxon>Russulaceae</taxon>
        <taxon>Russula</taxon>
    </lineage>
</organism>
<evidence type="ECO:0000313" key="3">
    <source>
        <dbReference type="EMBL" id="KAF8485211.1"/>
    </source>
</evidence>
<dbReference type="OrthoDB" id="3192972at2759"/>
<gene>
    <name evidence="3" type="ORF">DFH94DRAFT_267584</name>
</gene>
<proteinExistence type="predicted"/>
<feature type="region of interest" description="Disordered" evidence="1">
    <location>
        <begin position="159"/>
        <end position="191"/>
    </location>
</feature>
<feature type="transmembrane region" description="Helical" evidence="2">
    <location>
        <begin position="57"/>
        <end position="75"/>
    </location>
</feature>
<comment type="caution">
    <text evidence="3">The sequence shown here is derived from an EMBL/GenBank/DDBJ whole genome shotgun (WGS) entry which is preliminary data.</text>
</comment>
<keyword evidence="4" id="KW-1185">Reference proteome</keyword>
<protein>
    <submittedName>
        <fullName evidence="3">Uncharacterized protein</fullName>
    </submittedName>
</protein>
<dbReference type="EMBL" id="WHVB01000003">
    <property type="protein sequence ID" value="KAF8485211.1"/>
    <property type="molecule type" value="Genomic_DNA"/>
</dbReference>
<reference evidence="3" key="1">
    <citation type="submission" date="2019-10" db="EMBL/GenBank/DDBJ databases">
        <authorList>
            <consortium name="DOE Joint Genome Institute"/>
            <person name="Kuo A."/>
            <person name="Miyauchi S."/>
            <person name="Kiss E."/>
            <person name="Drula E."/>
            <person name="Kohler A."/>
            <person name="Sanchez-Garcia M."/>
            <person name="Andreopoulos B."/>
            <person name="Barry K.W."/>
            <person name="Bonito G."/>
            <person name="Buee M."/>
            <person name="Carver A."/>
            <person name="Chen C."/>
            <person name="Cichocki N."/>
            <person name="Clum A."/>
            <person name="Culley D."/>
            <person name="Crous P.W."/>
            <person name="Fauchery L."/>
            <person name="Girlanda M."/>
            <person name="Hayes R."/>
            <person name="Keri Z."/>
            <person name="LaButti K."/>
            <person name="Lipzen A."/>
            <person name="Lombard V."/>
            <person name="Magnuson J."/>
            <person name="Maillard F."/>
            <person name="Morin E."/>
            <person name="Murat C."/>
            <person name="Nolan M."/>
            <person name="Ohm R."/>
            <person name="Pangilinan J."/>
            <person name="Pereira M."/>
            <person name="Perotto S."/>
            <person name="Peter M."/>
            <person name="Riley R."/>
            <person name="Sitrit Y."/>
            <person name="Stielow B."/>
            <person name="Szollosi G."/>
            <person name="Zifcakova L."/>
            <person name="Stursova M."/>
            <person name="Spatafora J.W."/>
            <person name="Tedersoo L."/>
            <person name="Vaario L.-M."/>
            <person name="Yamada A."/>
            <person name="Yan M."/>
            <person name="Wang P."/>
            <person name="Xu J."/>
            <person name="Bruns T."/>
            <person name="Baldrian P."/>
            <person name="Vilgalys R."/>
            <person name="Henrissat B."/>
            <person name="Grigoriev I.V."/>
            <person name="Hibbett D."/>
            <person name="Nagy L.G."/>
            <person name="Martin F.M."/>
        </authorList>
    </citation>
    <scope>NUCLEOTIDE SEQUENCE</scope>
    <source>
        <strain evidence="3">Prilba</strain>
    </source>
</reference>
<name>A0A9P5N3I3_9AGAM</name>
<keyword evidence="2" id="KW-0472">Membrane</keyword>
<keyword evidence="2" id="KW-0812">Transmembrane</keyword>
<dbReference type="AlphaFoldDB" id="A0A9P5N3I3"/>